<organism evidence="4 5">
    <name type="scientific">Treponema paraluiscuniculi</name>
    <dbReference type="NCBI Taxonomy" id="53435"/>
    <lineage>
        <taxon>Bacteria</taxon>
        <taxon>Pseudomonadati</taxon>
        <taxon>Spirochaetota</taxon>
        <taxon>Spirochaetia</taxon>
        <taxon>Spirochaetales</taxon>
        <taxon>Treponemataceae</taxon>
        <taxon>Treponema</taxon>
    </lineage>
</organism>
<dbReference type="Proteomes" id="UP001321460">
    <property type="component" value="Chromosome"/>
</dbReference>
<protein>
    <submittedName>
        <fullName evidence="4">Uncharacterized protein</fullName>
    </submittedName>
</protein>
<proteinExistence type="inferred from homology"/>
<evidence type="ECO:0000313" key="5">
    <source>
        <dbReference type="Proteomes" id="UP001321460"/>
    </source>
</evidence>
<dbReference type="Gene3D" id="2.40.160.60">
    <property type="entry name" value="Outer membrane protein transport protein (OMPP1/FadL/TodX)"/>
    <property type="match status" value="1"/>
</dbReference>
<keyword evidence="5" id="KW-1185">Reference proteome</keyword>
<keyword evidence="2 3" id="KW-0732">Signal</keyword>
<name>A0ABY9E298_9SPIR</name>
<evidence type="ECO:0000256" key="3">
    <source>
        <dbReference type="SAM" id="SignalP"/>
    </source>
</evidence>
<evidence type="ECO:0000313" key="4">
    <source>
        <dbReference type="EMBL" id="WKC72715.1"/>
    </source>
</evidence>
<feature type="chain" id="PRO_5046644785" evidence="3">
    <location>
        <begin position="41"/>
        <end position="410"/>
    </location>
</feature>
<dbReference type="RefSeq" id="WP_320341326.1">
    <property type="nucleotide sequence ID" value="NZ_CP097901.1"/>
</dbReference>
<dbReference type="EMBL" id="CP097901">
    <property type="protein sequence ID" value="WKC72715.1"/>
    <property type="molecule type" value="Genomic_DNA"/>
</dbReference>
<dbReference type="Pfam" id="PF03687">
    <property type="entry name" value="UPF0164"/>
    <property type="match status" value="1"/>
</dbReference>
<gene>
    <name evidence="4" type="ORF">TPLL2_0858</name>
</gene>
<sequence length="410" mass="43277">MLRLPAARACITMGTMIRHTFTHRCGALLCALALGSSTMAATAAAKAKATGQMQKLRQRPVWAPTGGRYASLDGAFTALANDASFFEANPAGSANMTHGELAFFHTTGFGSFHAETLSYVGQSGNWGYGASMRMFFPESGFNFSATTGPVCTSATEPIKQRGAIGIINFARRIGGLSLGANLKAGFRDAQGLQHTSVSSDIGLQWVGNVAKSFTSEEPNLYIGLAATNLGLTVKVSDKIENCTSTCKGCTCCKENCCCSKEKCCTKKCEGCNCPCQDCGEKGSVHATDTMLRAGFAYRPFSWFLFSLGATTSMNVQTLAGSRGAASLYQNLAYSIGAMFDPFSFLSLSSSFRINHKANMRMGVGAEARIARIKLNAGYRCDVSDITNGSGAGAKASHYLSLGGAILLGRN</sequence>
<comment type="similarity">
    <text evidence="1">Belongs to the UPF0164 family.</text>
</comment>
<evidence type="ECO:0000256" key="2">
    <source>
        <dbReference type="ARBA" id="ARBA00022729"/>
    </source>
</evidence>
<accession>A0ABY9E298</accession>
<reference evidence="4 5" key="1">
    <citation type="submission" date="2022-05" db="EMBL/GenBank/DDBJ databases">
        <title>Treponema leporis L2 test.</title>
        <authorList>
            <person name="Cejkova D."/>
        </authorList>
    </citation>
    <scope>NUCLEOTIDE SEQUENCE [LARGE SCALE GENOMIC DNA]</scope>
    <source>
        <strain evidence="4 5">L2</strain>
    </source>
</reference>
<dbReference type="InterPro" id="IPR005362">
    <property type="entry name" value="UPF0164"/>
</dbReference>
<evidence type="ECO:0000256" key="1">
    <source>
        <dbReference type="ARBA" id="ARBA00005846"/>
    </source>
</evidence>
<feature type="signal peptide" evidence="3">
    <location>
        <begin position="1"/>
        <end position="40"/>
    </location>
</feature>